<evidence type="ECO:0000313" key="2">
    <source>
        <dbReference type="EMBL" id="GAA0219995.1"/>
    </source>
</evidence>
<proteinExistence type="predicted"/>
<dbReference type="EMBL" id="BAAADG010000003">
    <property type="protein sequence ID" value="GAA0219995.1"/>
    <property type="molecule type" value="Genomic_DNA"/>
</dbReference>
<dbReference type="InterPro" id="IPR036249">
    <property type="entry name" value="Thioredoxin-like_sf"/>
</dbReference>
<sequence>MFKQACRLLTLFSLFTSPVLLASDWQAETSNKHLVVMELFTAEGCGLCPPAEKWVKQLPDKGVTNEDIVVLNFHVDYLDEKKGWVDRFASPIFTERQKQLARLNLFQTVYTPEFFISGEVLHDWRAHGLEAIDFVSDFEPEADIALHAQLAGTTLSVDTTVTVQDQENREHSQVYLALTENNVLSEIRGGDNAGATFNHQYLVRAWLGPYPVKKDGTTELKTQIPIDKDWKLVDMSLVAIVQNMENGYVLQGLALPLKD</sequence>
<dbReference type="InterPro" id="IPR010634">
    <property type="entry name" value="DUF1223"/>
</dbReference>
<feature type="signal peptide" evidence="1">
    <location>
        <begin position="1"/>
        <end position="22"/>
    </location>
</feature>
<dbReference type="PANTHER" id="PTHR36057:SF1">
    <property type="entry name" value="LIPOPROTEIN LIPID ATTACHMENT SITE-LIKE PROTEIN, PUTATIVE (DUF1223)-RELATED"/>
    <property type="match status" value="1"/>
</dbReference>
<evidence type="ECO:0008006" key="4">
    <source>
        <dbReference type="Google" id="ProtNLM"/>
    </source>
</evidence>
<dbReference type="Proteomes" id="UP001501476">
    <property type="component" value="Unassembled WGS sequence"/>
</dbReference>
<name>A0ABP3D1M9_9GAMM</name>
<dbReference type="Gene3D" id="2.60.40.10">
    <property type="entry name" value="Immunoglobulins"/>
    <property type="match status" value="1"/>
</dbReference>
<reference evidence="3" key="1">
    <citation type="journal article" date="2019" name="Int. J. Syst. Evol. Microbiol.">
        <title>The Global Catalogue of Microorganisms (GCM) 10K type strain sequencing project: providing services to taxonomists for standard genome sequencing and annotation.</title>
        <authorList>
            <consortium name="The Broad Institute Genomics Platform"/>
            <consortium name="The Broad Institute Genome Sequencing Center for Infectious Disease"/>
            <person name="Wu L."/>
            <person name="Ma J."/>
        </authorList>
    </citation>
    <scope>NUCLEOTIDE SEQUENCE [LARGE SCALE GENOMIC DNA]</scope>
    <source>
        <strain evidence="3">JCM 6886</strain>
    </source>
</reference>
<dbReference type="PANTHER" id="PTHR36057">
    <property type="match status" value="1"/>
</dbReference>
<evidence type="ECO:0000256" key="1">
    <source>
        <dbReference type="SAM" id="SignalP"/>
    </source>
</evidence>
<dbReference type="Pfam" id="PF06764">
    <property type="entry name" value="DUF1223"/>
    <property type="match status" value="1"/>
</dbReference>
<feature type="chain" id="PRO_5045707169" description="DUF1223 domain-containing protein" evidence="1">
    <location>
        <begin position="23"/>
        <end position="259"/>
    </location>
</feature>
<keyword evidence="1" id="KW-0732">Signal</keyword>
<protein>
    <recommendedName>
        <fullName evidence="4">DUF1223 domain-containing protein</fullName>
    </recommendedName>
</protein>
<gene>
    <name evidence="2" type="ORF">GCM10008964_09490</name>
</gene>
<keyword evidence="3" id="KW-1185">Reference proteome</keyword>
<dbReference type="InterPro" id="IPR013783">
    <property type="entry name" value="Ig-like_fold"/>
</dbReference>
<accession>A0ABP3D1M9</accession>
<organism evidence="2 3">
    <name type="scientific">Methylophaga marina</name>
    <dbReference type="NCBI Taxonomy" id="45495"/>
    <lineage>
        <taxon>Bacteria</taxon>
        <taxon>Pseudomonadati</taxon>
        <taxon>Pseudomonadota</taxon>
        <taxon>Gammaproteobacteria</taxon>
        <taxon>Thiotrichales</taxon>
        <taxon>Piscirickettsiaceae</taxon>
        <taxon>Methylophaga</taxon>
    </lineage>
</organism>
<dbReference type="RefSeq" id="WP_343749563.1">
    <property type="nucleotide sequence ID" value="NZ_BAAADG010000003.1"/>
</dbReference>
<evidence type="ECO:0000313" key="3">
    <source>
        <dbReference type="Proteomes" id="UP001501476"/>
    </source>
</evidence>
<dbReference type="SUPFAM" id="SSF52833">
    <property type="entry name" value="Thioredoxin-like"/>
    <property type="match status" value="1"/>
</dbReference>
<comment type="caution">
    <text evidence="2">The sequence shown here is derived from an EMBL/GenBank/DDBJ whole genome shotgun (WGS) entry which is preliminary data.</text>
</comment>